<evidence type="ECO:0000313" key="1">
    <source>
        <dbReference type="EMBL" id="MDR9847075.1"/>
    </source>
</evidence>
<reference evidence="1" key="1">
    <citation type="submission" date="2023-09" db="EMBL/GenBank/DDBJ databases">
        <title>Description of first Herbaspirillum huttiense subsp. nephrolepsisexaltata and Herbaspirillum huttiense subsp. lycopersicon.</title>
        <authorList>
            <person name="Poudel M."/>
            <person name="Sharma A."/>
            <person name="Goss E."/>
            <person name="Tapia J.H."/>
            <person name="Harmon C.M."/>
            <person name="Jones J.B."/>
        </authorList>
    </citation>
    <scope>NUCLEOTIDE SEQUENCE</scope>
    <source>
        <strain evidence="1">SE1</strain>
    </source>
</reference>
<protein>
    <submittedName>
        <fullName evidence="1">Lar family restriction alleviation protein</fullName>
    </submittedName>
</protein>
<dbReference type="Proteomes" id="UP001246576">
    <property type="component" value="Unassembled WGS sequence"/>
</dbReference>
<comment type="caution">
    <text evidence="1">The sequence shown here is derived from an EMBL/GenBank/DDBJ whole genome shotgun (WGS) entry which is preliminary data.</text>
</comment>
<evidence type="ECO:0000313" key="2">
    <source>
        <dbReference type="Proteomes" id="UP001246576"/>
    </source>
</evidence>
<gene>
    <name evidence="1" type="ORF">RI048_02495</name>
</gene>
<accession>A0ABU2EG16</accession>
<keyword evidence="2" id="KW-1185">Reference proteome</keyword>
<organism evidence="1 2">
    <name type="scientific">Herbaspirillum huttiense subsp. lycopersici</name>
    <dbReference type="NCBI Taxonomy" id="3074428"/>
    <lineage>
        <taxon>Bacteria</taxon>
        <taxon>Pseudomonadati</taxon>
        <taxon>Pseudomonadota</taxon>
        <taxon>Betaproteobacteria</taxon>
        <taxon>Burkholderiales</taxon>
        <taxon>Oxalobacteraceae</taxon>
        <taxon>Herbaspirillum</taxon>
    </lineage>
</organism>
<dbReference type="EMBL" id="JAVLSJ010000001">
    <property type="protein sequence ID" value="MDR9847075.1"/>
    <property type="molecule type" value="Genomic_DNA"/>
</dbReference>
<name>A0ABU2EG16_9BURK</name>
<sequence length="159" mass="18095">MSAVHLENCPFCGEEPAFVHSTYDASDNDPTRDYVRVECSCGICTADEAYNTRRWGKPVPDEAMKFDAERKAAAFWNRRADPTPIFNLNDRFAVTLTEEGAMVMTAWYEQFPAAYRKSAEPGMVLMEPLWHIMQIFGAQMIMGRAPVFVENKLELKEQG</sequence>
<proteinExistence type="predicted"/>
<dbReference type="RefSeq" id="WP_310839497.1">
    <property type="nucleotide sequence ID" value="NZ_JAVLSJ010000001.1"/>
</dbReference>